<dbReference type="Proteomes" id="UP000029108">
    <property type="component" value="Unassembled WGS sequence"/>
</dbReference>
<accession>A0A087A4M2</accession>
<comment type="caution">
    <text evidence="2">The sequence shown here is derived from an EMBL/GenBank/DDBJ whole genome shotgun (WGS) entry which is preliminary data.</text>
</comment>
<organism evidence="2 3">
    <name type="scientific">Bifidobacterium biavatii DSM 23969</name>
    <dbReference type="NCBI Taxonomy" id="1437608"/>
    <lineage>
        <taxon>Bacteria</taxon>
        <taxon>Bacillati</taxon>
        <taxon>Actinomycetota</taxon>
        <taxon>Actinomycetes</taxon>
        <taxon>Bifidobacteriales</taxon>
        <taxon>Bifidobacteriaceae</taxon>
        <taxon>Bifidobacterium</taxon>
    </lineage>
</organism>
<dbReference type="AlphaFoldDB" id="A0A087A4M2"/>
<keyword evidence="3" id="KW-1185">Reference proteome</keyword>
<evidence type="ECO:0000313" key="3">
    <source>
        <dbReference type="Proteomes" id="UP000029108"/>
    </source>
</evidence>
<feature type="chain" id="PRO_5001818322" evidence="1">
    <location>
        <begin position="31"/>
        <end position="177"/>
    </location>
</feature>
<feature type="signal peptide" evidence="1">
    <location>
        <begin position="1"/>
        <end position="30"/>
    </location>
</feature>
<evidence type="ECO:0000313" key="2">
    <source>
        <dbReference type="EMBL" id="KFI53722.1"/>
    </source>
</evidence>
<proteinExistence type="predicted"/>
<evidence type="ECO:0000256" key="1">
    <source>
        <dbReference type="SAM" id="SignalP"/>
    </source>
</evidence>
<protein>
    <submittedName>
        <fullName evidence="2">Uncharacterized protein</fullName>
    </submittedName>
</protein>
<name>A0A087A4M2_9BIFI</name>
<keyword evidence="1" id="KW-0732">Signal</keyword>
<gene>
    <name evidence="2" type="ORF">BBIA_1320</name>
</gene>
<dbReference type="EMBL" id="JGYN01000002">
    <property type="protein sequence ID" value="KFI53722.1"/>
    <property type="molecule type" value="Genomic_DNA"/>
</dbReference>
<reference evidence="2 3" key="1">
    <citation type="submission" date="2014-03" db="EMBL/GenBank/DDBJ databases">
        <title>Genomics of Bifidobacteria.</title>
        <authorList>
            <person name="Ventura M."/>
            <person name="Milani C."/>
            <person name="Lugli G.A."/>
        </authorList>
    </citation>
    <scope>NUCLEOTIDE SEQUENCE [LARGE SCALE GENOMIC DNA]</scope>
    <source>
        <strain evidence="2 3">DSM 23969</strain>
    </source>
</reference>
<sequence length="177" mass="17889">MTRFTRWCGRATACLLACGLALSTSVTATADPEISDVAAPTVAADQMPAVQTAVAVADGFDCANVTAWNALSACVQAGGVTTITQAIDVPADQYVTVSKASTLLSTVTGTALNAKYDASVANKQNAVFNIQEGGTLTIGAAGGTGFEYSGNTRVFAYVSAVNGNAGTLAVANEYLSF</sequence>